<dbReference type="AlphaFoldDB" id="A0A0G1AIM8"/>
<keyword evidence="1" id="KW-1133">Transmembrane helix</keyword>
<accession>A0A0G1AIM8</accession>
<protein>
    <submittedName>
        <fullName evidence="2">Uncharacterized protein</fullName>
    </submittedName>
</protein>
<evidence type="ECO:0000313" key="2">
    <source>
        <dbReference type="EMBL" id="KKS60849.1"/>
    </source>
</evidence>
<dbReference type="Proteomes" id="UP000034678">
    <property type="component" value="Unassembled WGS sequence"/>
</dbReference>
<feature type="non-terminal residue" evidence="2">
    <location>
        <position position="1"/>
    </location>
</feature>
<name>A0A0G1AIM8_UNCKA</name>
<dbReference type="STRING" id="1619142.UV26_C0001G0001"/>
<sequence>GYIIAATVVKLSTYGLTAVILVPKLSLYGIAWSNLVSAIAGLITALYFVSRFRDLPQPELRPEHRIPSEI</sequence>
<proteinExistence type="predicted"/>
<gene>
    <name evidence="2" type="ORF">UV26_C0001G0001</name>
</gene>
<keyword evidence="1" id="KW-0472">Membrane</keyword>
<feature type="transmembrane region" description="Helical" evidence="1">
    <location>
        <begin position="25"/>
        <end position="49"/>
    </location>
</feature>
<dbReference type="EMBL" id="LCDU01000001">
    <property type="protein sequence ID" value="KKS60849.1"/>
    <property type="molecule type" value="Genomic_DNA"/>
</dbReference>
<reference evidence="2 3" key="1">
    <citation type="journal article" date="2015" name="Nature">
        <title>rRNA introns, odd ribosomes, and small enigmatic genomes across a large radiation of phyla.</title>
        <authorList>
            <person name="Brown C.T."/>
            <person name="Hug L.A."/>
            <person name="Thomas B.C."/>
            <person name="Sharon I."/>
            <person name="Castelle C.J."/>
            <person name="Singh A."/>
            <person name="Wilkins M.J."/>
            <person name="Williams K.H."/>
            <person name="Banfield J.F."/>
        </authorList>
    </citation>
    <scope>NUCLEOTIDE SEQUENCE [LARGE SCALE GENOMIC DNA]</scope>
</reference>
<evidence type="ECO:0000256" key="1">
    <source>
        <dbReference type="SAM" id="Phobius"/>
    </source>
</evidence>
<organism evidence="2 3">
    <name type="scientific">candidate division WWE3 bacterium GW2011_GWF2_42_42</name>
    <dbReference type="NCBI Taxonomy" id="1619142"/>
    <lineage>
        <taxon>Bacteria</taxon>
        <taxon>Katanobacteria</taxon>
    </lineage>
</organism>
<evidence type="ECO:0000313" key="3">
    <source>
        <dbReference type="Proteomes" id="UP000034678"/>
    </source>
</evidence>
<comment type="caution">
    <text evidence="2">The sequence shown here is derived from an EMBL/GenBank/DDBJ whole genome shotgun (WGS) entry which is preliminary data.</text>
</comment>
<keyword evidence="1" id="KW-0812">Transmembrane</keyword>